<evidence type="ECO:0000313" key="6">
    <source>
        <dbReference type="EMBL" id="GBG83887.1"/>
    </source>
</evidence>
<comment type="caution">
    <text evidence="6">The sequence shown here is derived from an EMBL/GenBank/DDBJ whole genome shotgun (WGS) entry which is preliminary data.</text>
</comment>
<dbReference type="SUPFAM" id="SSF81665">
    <property type="entry name" value="Calcium ATPase, transmembrane domain M"/>
    <property type="match status" value="1"/>
</dbReference>
<feature type="region of interest" description="Disordered" evidence="3">
    <location>
        <begin position="1"/>
        <end position="168"/>
    </location>
</feature>
<dbReference type="InterPro" id="IPR023298">
    <property type="entry name" value="ATPase_P-typ_TM_dom_sf"/>
</dbReference>
<keyword evidence="4" id="KW-0472">Membrane</keyword>
<dbReference type="EMBL" id="BFEA01000455">
    <property type="protein sequence ID" value="GBG83887.1"/>
    <property type="molecule type" value="Genomic_DNA"/>
</dbReference>
<dbReference type="GO" id="GO:0005391">
    <property type="term" value="F:P-type sodium:potassium-exchanging transporter activity"/>
    <property type="evidence" value="ECO:0007669"/>
    <property type="project" value="TreeGrafter"/>
</dbReference>
<evidence type="ECO:0000259" key="5">
    <source>
        <dbReference type="SMART" id="SM00831"/>
    </source>
</evidence>
<dbReference type="OrthoDB" id="3352408at2759"/>
<dbReference type="GO" id="GO:0006883">
    <property type="term" value="P:intracellular sodium ion homeostasis"/>
    <property type="evidence" value="ECO:0007669"/>
    <property type="project" value="TreeGrafter"/>
</dbReference>
<reference evidence="6 7" key="1">
    <citation type="journal article" date="2018" name="Cell">
        <title>The Chara Genome: Secondary Complexity and Implications for Plant Terrestrialization.</title>
        <authorList>
            <person name="Nishiyama T."/>
            <person name="Sakayama H."/>
            <person name="Vries J.D."/>
            <person name="Buschmann H."/>
            <person name="Saint-Marcoux D."/>
            <person name="Ullrich K.K."/>
            <person name="Haas F.B."/>
            <person name="Vanderstraeten L."/>
            <person name="Becker D."/>
            <person name="Lang D."/>
            <person name="Vosolsobe S."/>
            <person name="Rombauts S."/>
            <person name="Wilhelmsson P.K.I."/>
            <person name="Janitza P."/>
            <person name="Kern R."/>
            <person name="Heyl A."/>
            <person name="Rumpler F."/>
            <person name="Villalobos L.I.A.C."/>
            <person name="Clay J.M."/>
            <person name="Skokan R."/>
            <person name="Toyoda A."/>
            <person name="Suzuki Y."/>
            <person name="Kagoshima H."/>
            <person name="Schijlen E."/>
            <person name="Tajeshwar N."/>
            <person name="Catarino B."/>
            <person name="Hetherington A.J."/>
            <person name="Saltykova A."/>
            <person name="Bonnot C."/>
            <person name="Breuninger H."/>
            <person name="Symeonidi A."/>
            <person name="Radhakrishnan G.V."/>
            <person name="Van Nieuwerburgh F."/>
            <person name="Deforce D."/>
            <person name="Chang C."/>
            <person name="Karol K.G."/>
            <person name="Hedrich R."/>
            <person name="Ulvskov P."/>
            <person name="Glockner G."/>
            <person name="Delwiche C.F."/>
            <person name="Petrasek J."/>
            <person name="Van de Peer Y."/>
            <person name="Friml J."/>
            <person name="Beilby M."/>
            <person name="Dolan L."/>
            <person name="Kohara Y."/>
            <person name="Sugano S."/>
            <person name="Fujiyama A."/>
            <person name="Delaux P.-M."/>
            <person name="Quint M."/>
            <person name="TheiBen G."/>
            <person name="Hagemann M."/>
            <person name="Harholt J."/>
            <person name="Dunand C."/>
            <person name="Zachgo S."/>
            <person name="Langdale J."/>
            <person name="Maumus F."/>
            <person name="Straeten D.V.D."/>
            <person name="Gould S.B."/>
            <person name="Rensing S.A."/>
        </authorList>
    </citation>
    <scope>NUCLEOTIDE SEQUENCE [LARGE SCALE GENOMIC DNA]</scope>
    <source>
        <strain evidence="6 7">S276</strain>
    </source>
</reference>
<dbReference type="GO" id="GO:0005886">
    <property type="term" value="C:plasma membrane"/>
    <property type="evidence" value="ECO:0007669"/>
    <property type="project" value="UniProtKB-SubCell"/>
</dbReference>
<dbReference type="Gene3D" id="2.70.150.10">
    <property type="entry name" value="Calcium-transporting ATPase, cytoplasmic transduction domain A"/>
    <property type="match status" value="1"/>
</dbReference>
<keyword evidence="4" id="KW-0812">Transmembrane</keyword>
<dbReference type="Pfam" id="PF00690">
    <property type="entry name" value="Cation_ATPase_N"/>
    <property type="match status" value="1"/>
</dbReference>
<sequence>MDNGGGGKTYPDVAHVDKNSEGDGGGGDGTAGGGQVQSIAIEIPTLQSQGTTPVPPASSGSTEVESVAIEIPTLAQKKGKALGGEGSRSGVSRSAGLGRSGKKVRVDTGHGKAVPTTEGQNAEAAPTTEDQNEEAVATTEEGQNAEAGASQSQRDDMDRSSSSSNLAGGSSPIVHGWQLFKFSLQSSVAKVSSWLHGQSSMDDAPSTPPPFGPRLSLLGGSKQALLEKMELLDRQAREMKKRRSVIVKTAEFFGLRKTVGQIMREKVKAAIQQDIQIVEHTWTTEKLCQYYKTDPEKGLTAEQVDLNQKKFGENRITPPQVTHWFIKYLAAYTDFFAVLLMVASVLCLIIYFLDTNRDQSNVSIHDESASTSRTEGNTHA</sequence>
<keyword evidence="4" id="KW-1133">Transmembrane helix</keyword>
<dbReference type="GO" id="GO:0030007">
    <property type="term" value="P:intracellular potassium ion homeostasis"/>
    <property type="evidence" value="ECO:0007669"/>
    <property type="project" value="TreeGrafter"/>
</dbReference>
<feature type="compositionally biased region" description="Gly residues" evidence="3">
    <location>
        <begin position="22"/>
        <end position="35"/>
    </location>
</feature>
<evidence type="ECO:0000313" key="7">
    <source>
        <dbReference type="Proteomes" id="UP000265515"/>
    </source>
</evidence>
<dbReference type="InterPro" id="IPR050510">
    <property type="entry name" value="Cation_transp_ATPase_P-type"/>
</dbReference>
<feature type="transmembrane region" description="Helical" evidence="4">
    <location>
        <begin position="335"/>
        <end position="353"/>
    </location>
</feature>
<evidence type="ECO:0000256" key="3">
    <source>
        <dbReference type="SAM" id="MobiDB-lite"/>
    </source>
</evidence>
<feature type="compositionally biased region" description="Low complexity" evidence="3">
    <location>
        <begin position="88"/>
        <end position="97"/>
    </location>
</feature>
<dbReference type="GO" id="GO:1990573">
    <property type="term" value="P:potassium ion import across plasma membrane"/>
    <property type="evidence" value="ECO:0007669"/>
    <property type="project" value="TreeGrafter"/>
</dbReference>
<comment type="subcellular location">
    <subcellularLocation>
        <location evidence="1">Cell membrane</location>
        <topology evidence="1">Multi-pass membrane protein</topology>
    </subcellularLocation>
</comment>
<organism evidence="6 7">
    <name type="scientific">Chara braunii</name>
    <name type="common">Braun's stonewort</name>
    <dbReference type="NCBI Taxonomy" id="69332"/>
    <lineage>
        <taxon>Eukaryota</taxon>
        <taxon>Viridiplantae</taxon>
        <taxon>Streptophyta</taxon>
        <taxon>Charophyceae</taxon>
        <taxon>Charales</taxon>
        <taxon>Characeae</taxon>
        <taxon>Chara</taxon>
    </lineage>
</organism>
<proteinExistence type="predicted"/>
<dbReference type="GO" id="GO:1902600">
    <property type="term" value="P:proton transmembrane transport"/>
    <property type="evidence" value="ECO:0007669"/>
    <property type="project" value="TreeGrafter"/>
</dbReference>
<dbReference type="PANTHER" id="PTHR43294:SF21">
    <property type="entry name" value="CATION TRANSPORTING ATPASE"/>
    <property type="match status" value="1"/>
</dbReference>
<dbReference type="Proteomes" id="UP000265515">
    <property type="component" value="Unassembled WGS sequence"/>
</dbReference>
<evidence type="ECO:0000256" key="4">
    <source>
        <dbReference type="SAM" id="Phobius"/>
    </source>
</evidence>
<dbReference type="AlphaFoldDB" id="A0A388LNI8"/>
<dbReference type="GO" id="GO:0036376">
    <property type="term" value="P:sodium ion export across plasma membrane"/>
    <property type="evidence" value="ECO:0007669"/>
    <property type="project" value="TreeGrafter"/>
</dbReference>
<dbReference type="InterPro" id="IPR004014">
    <property type="entry name" value="ATPase_P-typ_cation-transptr_N"/>
</dbReference>
<keyword evidence="2" id="KW-1003">Cell membrane</keyword>
<dbReference type="Gene3D" id="1.20.1110.10">
    <property type="entry name" value="Calcium-transporting ATPase, transmembrane domain"/>
    <property type="match status" value="1"/>
</dbReference>
<dbReference type="PANTHER" id="PTHR43294">
    <property type="entry name" value="SODIUM/POTASSIUM-TRANSPORTING ATPASE SUBUNIT ALPHA"/>
    <property type="match status" value="1"/>
</dbReference>
<keyword evidence="7" id="KW-1185">Reference proteome</keyword>
<name>A0A388LNI8_CHABU</name>
<dbReference type="STRING" id="69332.A0A388LNI8"/>
<gene>
    <name evidence="6" type="ORF">CBR_g37757</name>
</gene>
<protein>
    <recommendedName>
        <fullName evidence="5">Cation-transporting P-type ATPase N-terminal domain-containing protein</fullName>
    </recommendedName>
</protein>
<feature type="compositionally biased region" description="Polar residues" evidence="3">
    <location>
        <begin position="45"/>
        <end position="64"/>
    </location>
</feature>
<accession>A0A388LNI8</accession>
<evidence type="ECO:0000256" key="1">
    <source>
        <dbReference type="ARBA" id="ARBA00004651"/>
    </source>
</evidence>
<feature type="domain" description="Cation-transporting P-type ATPase N-terminal" evidence="5">
    <location>
        <begin position="278"/>
        <end position="352"/>
    </location>
</feature>
<dbReference type="Gramene" id="GBG83887">
    <property type="protein sequence ID" value="GBG83887"/>
    <property type="gene ID" value="CBR_g37757"/>
</dbReference>
<dbReference type="SMART" id="SM00831">
    <property type="entry name" value="Cation_ATPase_N"/>
    <property type="match status" value="1"/>
</dbReference>
<evidence type="ECO:0000256" key="2">
    <source>
        <dbReference type="ARBA" id="ARBA00022475"/>
    </source>
</evidence>